<protein>
    <submittedName>
        <fullName evidence="1">ATP-binding protein</fullName>
    </submittedName>
</protein>
<keyword evidence="1" id="KW-0067">ATP-binding</keyword>
<accession>A0ABS0S268</accession>
<dbReference type="GeneID" id="90762271"/>
<dbReference type="Proteomes" id="UP001194579">
    <property type="component" value="Unassembled WGS sequence"/>
</dbReference>
<proteinExistence type="predicted"/>
<dbReference type="InterPro" id="IPR036890">
    <property type="entry name" value="HATPase_C_sf"/>
</dbReference>
<gene>
    <name evidence="1" type="ORF">F6Q06_15990</name>
</gene>
<reference evidence="2" key="1">
    <citation type="submission" date="2023-07" db="EMBL/GenBank/DDBJ databases">
        <title>Identification of Pectobacterium versatile causing blackleg of potato from New York State with a whole genome sequencing approach.</title>
        <authorList>
            <person name="Ma X."/>
            <person name="Swingle B."/>
        </authorList>
    </citation>
    <scope>NUCLEOTIDE SEQUENCE [LARGE SCALE GENOMIC DNA]</scope>
    <source>
        <strain evidence="2">NY1588A</strain>
    </source>
</reference>
<sequence>MRYPFELDPQIIHHIIYSQAGSLGKALIELLMNSVDAQASSVLLTVSQEGFTCTDDGHGFASRDDVVNYFGRFGTPHIEGDATYGRFRLGRGQIMAHARTLWRSQFWQMHVDTRLMGYHYDLEDLGEGLSGCQITGEWYEPLSEAELMSAIQEIRDLVRYTPIRVELNGRLITRNPATEKWDAEDEFAWYRVREEGAVSIYNQGVLVRHDPGHMWGVGGLIVSKRAIGLNVSRTEILRKTCPIWQGIAKRFGELAAALANQLGHYRKTESRRENAARSLMAGSRSLVTLYCDEEVITLLPGKKHVTLVDFLNKCRWQRPGGYEGCFTIARSEDIPRGELLAGANIVVVMHPITLTRFGCYSNDEFIECLAQIHNNLRERDRTERGAWYVERAFEPAIIDFNTLSNAFVERTQLVREKDALDAETLRAWRSLRWCLIQYARRCTGGKGRWANYTRGGKIFHILLGESTSAEAWTDGENYIAYNIKVVQRLRIDPLRTASYLFSLTEHEIAHEGDSMDCGHDEAFYQRFHDVSIRMAEERQRYMHVFLMKYTTSMEREGKKAAGKAWQERFLVDRVGSGREKRGLPRLTDETKVSEEINEVVPDEPASLITLINLQLRQQCGARPEPDWNEVMLEGIVSEIKQSQQKNVEDDGEWLDWVLGGSKEKERIDDREYQEFMEQVNLDMHKQDQEERARMLSVLGINSALLTEDIFYFLYYETSDDDDLRAAWQEKRWEKEQDPDDEPEPLIPEQWKPYMHPEETRWMIERNAAAAGFCGWQAEFNYLRWRSEQDHDMLGE</sequence>
<evidence type="ECO:0000313" key="2">
    <source>
        <dbReference type="Proteomes" id="UP001194579"/>
    </source>
</evidence>
<dbReference type="GO" id="GO:0005524">
    <property type="term" value="F:ATP binding"/>
    <property type="evidence" value="ECO:0007669"/>
    <property type="project" value="UniProtKB-KW"/>
</dbReference>
<keyword evidence="1" id="KW-0547">Nucleotide-binding</keyword>
<dbReference type="Pfam" id="PF13589">
    <property type="entry name" value="HATPase_c_3"/>
    <property type="match status" value="1"/>
</dbReference>
<dbReference type="EMBL" id="WABS01000033">
    <property type="protein sequence ID" value="MBI0555971.1"/>
    <property type="molecule type" value="Genomic_DNA"/>
</dbReference>
<dbReference type="RefSeq" id="WP_012822425.1">
    <property type="nucleotide sequence ID" value="NZ_JAWQQF010000005.1"/>
</dbReference>
<evidence type="ECO:0000313" key="1">
    <source>
        <dbReference type="EMBL" id="MBI0555971.1"/>
    </source>
</evidence>
<comment type="caution">
    <text evidence="1">The sequence shown here is derived from an EMBL/GenBank/DDBJ whole genome shotgun (WGS) entry which is preliminary data.</text>
</comment>
<keyword evidence="2" id="KW-1185">Reference proteome</keyword>
<organism evidence="1 2">
    <name type="scientific">Pectobacterium parmentieri</name>
    <dbReference type="NCBI Taxonomy" id="1905730"/>
    <lineage>
        <taxon>Bacteria</taxon>
        <taxon>Pseudomonadati</taxon>
        <taxon>Pseudomonadota</taxon>
        <taxon>Gammaproteobacteria</taxon>
        <taxon>Enterobacterales</taxon>
        <taxon>Pectobacteriaceae</taxon>
        <taxon>Pectobacterium</taxon>
    </lineage>
</organism>
<dbReference type="SUPFAM" id="SSF55874">
    <property type="entry name" value="ATPase domain of HSP90 chaperone/DNA topoisomerase II/histidine kinase"/>
    <property type="match status" value="1"/>
</dbReference>
<dbReference type="Gene3D" id="3.30.565.10">
    <property type="entry name" value="Histidine kinase-like ATPase, C-terminal domain"/>
    <property type="match status" value="1"/>
</dbReference>
<name>A0ABS0S268_PECPM</name>